<dbReference type="EnsemblPlants" id="AVESA.00010b.r2.1AG0032440.1">
    <property type="protein sequence ID" value="AVESA.00010b.r2.1AG0032440.1.CDS"/>
    <property type="gene ID" value="AVESA.00010b.r2.1AG0032440"/>
</dbReference>
<name>A0ACD5TCY4_AVESA</name>
<keyword evidence="2" id="KW-1185">Reference proteome</keyword>
<dbReference type="Proteomes" id="UP001732700">
    <property type="component" value="Chromosome 1A"/>
</dbReference>
<protein>
    <submittedName>
        <fullName evidence="1">Uncharacterized protein</fullName>
    </submittedName>
</protein>
<organism evidence="1 2">
    <name type="scientific">Avena sativa</name>
    <name type="common">Oat</name>
    <dbReference type="NCBI Taxonomy" id="4498"/>
    <lineage>
        <taxon>Eukaryota</taxon>
        <taxon>Viridiplantae</taxon>
        <taxon>Streptophyta</taxon>
        <taxon>Embryophyta</taxon>
        <taxon>Tracheophyta</taxon>
        <taxon>Spermatophyta</taxon>
        <taxon>Magnoliopsida</taxon>
        <taxon>Liliopsida</taxon>
        <taxon>Poales</taxon>
        <taxon>Poaceae</taxon>
        <taxon>BOP clade</taxon>
        <taxon>Pooideae</taxon>
        <taxon>Poodae</taxon>
        <taxon>Poeae</taxon>
        <taxon>Poeae Chloroplast Group 1 (Aveneae type)</taxon>
        <taxon>Aveninae</taxon>
        <taxon>Avena</taxon>
    </lineage>
</organism>
<reference evidence="1" key="1">
    <citation type="submission" date="2021-05" db="EMBL/GenBank/DDBJ databases">
        <authorList>
            <person name="Scholz U."/>
            <person name="Mascher M."/>
            <person name="Fiebig A."/>
        </authorList>
    </citation>
    <scope>NUCLEOTIDE SEQUENCE [LARGE SCALE GENOMIC DNA]</scope>
</reference>
<evidence type="ECO:0000313" key="2">
    <source>
        <dbReference type="Proteomes" id="UP001732700"/>
    </source>
</evidence>
<sequence>MFLFLTELPPLRGRATMAAALVSASTGAMGSLLGKLGAMLTDEYKLLKDVRGDIKFLKDELEMMNAFLLKMSDVEEPDEPTKLRVTTVREMSYKIEDNIDKFMVLVEEHQPSCSGAHGIRKLIDKCNSLLPDIKTRHKIAKEVKDIKNQIKEVSDRFLRYKIDESSSMPAKDKVDPRLRALYKDATDLVGIDEPRDELVKWLNEKEGESLRFVSVVGYGGLGKTTLASQIRIKLGATFECGAFVSISRKPDIKAILRSILSQITKQDNAYSGLDDIYLIMDKIREFLQNRRYFIIIDDIWESGTWETLKCAFVKNTCGSRIMITTRIVDVAKSCSPSNEDLVYEMKPLSEADSKKLFFKRIFGCEESCPDSLKEASKDILKKCRGLPLAINAISSLLATTSETKEEWDRVRHSIRSSDAKSDIIETMNYILSLSYFDLPHHLRSCILYLALFPEDELIERDRLVRRWISEGFIHGKSGQDLMELGEEYFHELVNRSLIQPKRIGYDGKAKYCCVHDTILDFLIAKSFEENLCTVLTKKCKPDGIVRRISIMGTEDEDIVEQLDLSHARSIGAFGDIKRLPSLGKSESLRVLDLRNCSKLENHHIKDIGRLYQLRYLDISFTRITELPSQIGDVVYLETLNVTSYKLRELPESITRLRRLARLFVSAGCKLPDGLGNLVNLQELGEIDALQLKHVEELGKLTNLRKLKIRLHTDRKLEDGRRISTVQACGRFQAEERDTLVQSKEKLVSSLCKLDECGLRSLSISYEMGDKDGQEPFLPALGCIRKVIVHGQDICRIIRWLASLPNLHRLTFPNPKKIEQQDIDMIGLIPNLLELSLYLHGTDDARQLIIRCEGFQQLQRFVVCGASMGILMFEAGAMPRLKELELRRFREKPKSSTVNYDFGITVSLWCIGLTAAEVKAAEDAFKSMAEANPNRPSLEMTRRNPQYMLQDE</sequence>
<accession>A0ACD5TCY4</accession>
<reference evidence="1" key="2">
    <citation type="submission" date="2025-09" db="UniProtKB">
        <authorList>
            <consortium name="EnsemblPlants"/>
        </authorList>
    </citation>
    <scope>IDENTIFICATION</scope>
</reference>
<proteinExistence type="predicted"/>
<evidence type="ECO:0000313" key="1">
    <source>
        <dbReference type="EnsemblPlants" id="AVESA.00010b.r2.1AG0032440.1.CDS"/>
    </source>
</evidence>